<keyword evidence="13" id="KW-1185">Reference proteome</keyword>
<dbReference type="PANTHER" id="PTHR11860">
    <property type="entry name" value="POLYMERIC-IMMUNOGLOBULIN RECEPTOR"/>
    <property type="match status" value="1"/>
</dbReference>
<evidence type="ECO:0000256" key="3">
    <source>
        <dbReference type="ARBA" id="ARBA00022729"/>
    </source>
</evidence>
<accession>A0A8C6RWS9</accession>
<evidence type="ECO:0000259" key="11">
    <source>
        <dbReference type="PROSITE" id="PS50835"/>
    </source>
</evidence>
<evidence type="ECO:0000256" key="1">
    <source>
        <dbReference type="ARBA" id="ARBA00004251"/>
    </source>
</evidence>
<dbReference type="InterPro" id="IPR050671">
    <property type="entry name" value="CD300_family_receptors"/>
</dbReference>
<dbReference type="InterPro" id="IPR013783">
    <property type="entry name" value="Ig-like_fold"/>
</dbReference>
<dbReference type="Ensembl" id="ENSNGAT00000030787.1">
    <property type="protein sequence ID" value="ENSNGAP00000025070.1"/>
    <property type="gene ID" value="ENSNGAG00000023136.1"/>
</dbReference>
<keyword evidence="2 10" id="KW-0812">Transmembrane</keyword>
<dbReference type="PANTHER" id="PTHR11860:SF103">
    <property type="entry name" value="CMRF35-LIKE MOLECULE 7"/>
    <property type="match status" value="1"/>
</dbReference>
<dbReference type="GO" id="GO:0002376">
    <property type="term" value="P:immune system process"/>
    <property type="evidence" value="ECO:0007669"/>
    <property type="project" value="UniProtKB-KW"/>
</dbReference>
<organism evidence="12 13">
    <name type="scientific">Nannospalax galili</name>
    <name type="common">Northern Israeli blind subterranean mole rat</name>
    <name type="synonym">Spalax galili</name>
    <dbReference type="NCBI Taxonomy" id="1026970"/>
    <lineage>
        <taxon>Eukaryota</taxon>
        <taxon>Metazoa</taxon>
        <taxon>Chordata</taxon>
        <taxon>Craniata</taxon>
        <taxon>Vertebrata</taxon>
        <taxon>Euteleostomi</taxon>
        <taxon>Mammalia</taxon>
        <taxon>Eutheria</taxon>
        <taxon>Euarchontoglires</taxon>
        <taxon>Glires</taxon>
        <taxon>Rodentia</taxon>
        <taxon>Myomorpha</taxon>
        <taxon>Muroidea</taxon>
        <taxon>Spalacidae</taxon>
        <taxon>Spalacinae</taxon>
        <taxon>Nannospalax</taxon>
    </lineage>
</organism>
<dbReference type="Pfam" id="PF07686">
    <property type="entry name" value="V-set"/>
    <property type="match status" value="1"/>
</dbReference>
<feature type="transmembrane region" description="Helical" evidence="10">
    <location>
        <begin position="178"/>
        <end position="199"/>
    </location>
</feature>
<dbReference type="GO" id="GO:0004888">
    <property type="term" value="F:transmembrane signaling receptor activity"/>
    <property type="evidence" value="ECO:0007669"/>
    <property type="project" value="TreeGrafter"/>
</dbReference>
<reference evidence="12" key="1">
    <citation type="submission" date="2025-08" db="UniProtKB">
        <authorList>
            <consortium name="Ensembl"/>
        </authorList>
    </citation>
    <scope>IDENTIFICATION</scope>
</reference>
<dbReference type="Proteomes" id="UP000694381">
    <property type="component" value="Unassembled WGS sequence"/>
</dbReference>
<dbReference type="CDD" id="cd05716">
    <property type="entry name" value="IgV_pIgR_like"/>
    <property type="match status" value="1"/>
</dbReference>
<evidence type="ECO:0000313" key="13">
    <source>
        <dbReference type="Proteomes" id="UP000694381"/>
    </source>
</evidence>
<dbReference type="InterPro" id="IPR036179">
    <property type="entry name" value="Ig-like_dom_sf"/>
</dbReference>
<keyword evidence="8" id="KW-0675">Receptor</keyword>
<dbReference type="SUPFAM" id="SSF48726">
    <property type="entry name" value="Immunoglobulin"/>
    <property type="match status" value="1"/>
</dbReference>
<dbReference type="InterPro" id="IPR003599">
    <property type="entry name" value="Ig_sub"/>
</dbReference>
<proteinExistence type="predicted"/>
<keyword evidence="5 10" id="KW-1133">Transmembrane helix</keyword>
<keyword evidence="6 10" id="KW-0472">Membrane</keyword>
<evidence type="ECO:0000313" key="12">
    <source>
        <dbReference type="Ensembl" id="ENSNGAP00000025070.1"/>
    </source>
</evidence>
<dbReference type="PROSITE" id="PS50835">
    <property type="entry name" value="IG_LIKE"/>
    <property type="match status" value="1"/>
</dbReference>
<reference evidence="12" key="2">
    <citation type="submission" date="2025-09" db="UniProtKB">
        <authorList>
            <consortium name="Ensembl"/>
        </authorList>
    </citation>
    <scope>IDENTIFICATION</scope>
</reference>
<dbReference type="OMA" id="EPGDQPI"/>
<keyword evidence="3" id="KW-0732">Signal</keyword>
<protein>
    <submittedName>
        <fullName evidence="12">CD300 molecule like family member B</fullName>
    </submittedName>
</protein>
<evidence type="ECO:0000256" key="7">
    <source>
        <dbReference type="ARBA" id="ARBA00023157"/>
    </source>
</evidence>
<evidence type="ECO:0000256" key="6">
    <source>
        <dbReference type="ARBA" id="ARBA00023136"/>
    </source>
</evidence>
<evidence type="ECO:0000256" key="2">
    <source>
        <dbReference type="ARBA" id="ARBA00022692"/>
    </source>
</evidence>
<dbReference type="GeneTree" id="ENSGT00940000162729"/>
<dbReference type="InterPro" id="IPR007110">
    <property type="entry name" value="Ig-like_dom"/>
</dbReference>
<keyword evidence="9" id="KW-0393">Immunoglobulin domain</keyword>
<dbReference type="FunFam" id="2.60.40.10:FF:000370">
    <property type="entry name" value="CMRF35-like molecule 1"/>
    <property type="match status" value="1"/>
</dbReference>
<evidence type="ECO:0000256" key="8">
    <source>
        <dbReference type="ARBA" id="ARBA00023170"/>
    </source>
</evidence>
<evidence type="ECO:0000256" key="9">
    <source>
        <dbReference type="ARBA" id="ARBA00023319"/>
    </source>
</evidence>
<keyword evidence="7" id="KW-1015">Disulfide bond</keyword>
<sequence length="229" mass="25801">QPGLTRCFASSVQLRFVFAAGCRSEGVRTMWLSPALLLLSFPGYLSIQGPASVRGPEQGSVTVQCRYGPRWKNYNKWWCRGTTWNTCRILIQTTSLEKEKTIGRLSIRDNQRDNFQVTMEMLEQNDTGTYWCGIQKTGIDRGVRVTVTVDPGKNFLICTMSFRGPWPEGYGDTSLTHYVLLVFVKVPALIILAGAVLWMKRSQRGCGEQWGQSLCRTSDSELLTKDMAP</sequence>
<evidence type="ECO:0000256" key="10">
    <source>
        <dbReference type="SAM" id="Phobius"/>
    </source>
</evidence>
<dbReference type="SMART" id="SM00409">
    <property type="entry name" value="IG"/>
    <property type="match status" value="1"/>
</dbReference>
<dbReference type="AlphaFoldDB" id="A0A8C6RWS9"/>
<evidence type="ECO:0000256" key="4">
    <source>
        <dbReference type="ARBA" id="ARBA00022859"/>
    </source>
</evidence>
<dbReference type="InterPro" id="IPR013106">
    <property type="entry name" value="Ig_V-set"/>
</dbReference>
<keyword evidence="4" id="KW-0391">Immunity</keyword>
<comment type="subcellular location">
    <subcellularLocation>
        <location evidence="1">Cell membrane</location>
        <topology evidence="1">Single-pass type I membrane protein</topology>
    </subcellularLocation>
</comment>
<name>A0A8C6RWS9_NANGA</name>
<dbReference type="GO" id="GO:0005886">
    <property type="term" value="C:plasma membrane"/>
    <property type="evidence" value="ECO:0007669"/>
    <property type="project" value="UniProtKB-SubCell"/>
</dbReference>
<evidence type="ECO:0000256" key="5">
    <source>
        <dbReference type="ARBA" id="ARBA00022989"/>
    </source>
</evidence>
<dbReference type="Gene3D" id="2.60.40.10">
    <property type="entry name" value="Immunoglobulins"/>
    <property type="match status" value="1"/>
</dbReference>
<feature type="domain" description="Ig-like" evidence="11">
    <location>
        <begin position="42"/>
        <end position="148"/>
    </location>
</feature>